<protein>
    <recommendedName>
        <fullName evidence="4">TonB-dependent receptor plug domain-containing protein</fullName>
    </recommendedName>
</protein>
<dbReference type="Gene3D" id="2.170.130.10">
    <property type="entry name" value="TonB-dependent receptor, plug domain"/>
    <property type="match status" value="1"/>
</dbReference>
<sequence length="118" mass="12488">MENTRKGYSRDARVVLAALAGLALPPASVAQDSEPVTKVIVSGIRASLSSSLATKRLQEGVVDAVSAEDAGKFPDTNIAESLQRVTGVQIQRDKVKAAIYPYAAWAPNSIMCWSTGAR</sequence>
<name>A0ABY8BI11_9BURK</name>
<dbReference type="PANTHER" id="PTHR40980:SF3">
    <property type="entry name" value="TONB-DEPENDENT RECEPTOR-LIKE BETA-BARREL DOMAIN-CONTAINING PROTEIN"/>
    <property type="match status" value="1"/>
</dbReference>
<dbReference type="PANTHER" id="PTHR40980">
    <property type="entry name" value="PLUG DOMAIN-CONTAINING PROTEIN"/>
    <property type="match status" value="1"/>
</dbReference>
<keyword evidence="3" id="KW-1185">Reference proteome</keyword>
<dbReference type="InterPro" id="IPR037066">
    <property type="entry name" value="Plug_dom_sf"/>
</dbReference>
<dbReference type="SUPFAM" id="SSF56935">
    <property type="entry name" value="Porins"/>
    <property type="match status" value="1"/>
</dbReference>
<accession>A0ABY8BI11</accession>
<feature type="signal peptide" evidence="1">
    <location>
        <begin position="1"/>
        <end position="30"/>
    </location>
</feature>
<organism evidence="2 3">
    <name type="scientific">Pseudoduganella chitinolytica</name>
    <dbReference type="NCBI Taxonomy" id="34070"/>
    <lineage>
        <taxon>Bacteria</taxon>
        <taxon>Pseudomonadati</taxon>
        <taxon>Pseudomonadota</taxon>
        <taxon>Betaproteobacteria</taxon>
        <taxon>Burkholderiales</taxon>
        <taxon>Oxalobacteraceae</taxon>
        <taxon>Telluria group</taxon>
        <taxon>Pseudoduganella</taxon>
    </lineage>
</organism>
<reference evidence="2 3" key="1">
    <citation type="submission" date="2023-02" db="EMBL/GenBank/DDBJ databases">
        <title>Gemone sequence of Telluria chitinolytica ACM 3522T.</title>
        <authorList>
            <person name="Frediansyah A."/>
            <person name="Miess H."/>
            <person name="Gross H."/>
        </authorList>
    </citation>
    <scope>NUCLEOTIDE SEQUENCE [LARGE SCALE GENOMIC DNA]</scope>
    <source>
        <strain evidence="2 3">ACM 3522</strain>
    </source>
</reference>
<feature type="chain" id="PRO_5047391445" description="TonB-dependent receptor plug domain-containing protein" evidence="1">
    <location>
        <begin position="31"/>
        <end position="118"/>
    </location>
</feature>
<dbReference type="Proteomes" id="UP001216510">
    <property type="component" value="Chromosome"/>
</dbReference>
<evidence type="ECO:0008006" key="4">
    <source>
        <dbReference type="Google" id="ProtNLM"/>
    </source>
</evidence>
<evidence type="ECO:0000256" key="1">
    <source>
        <dbReference type="SAM" id="SignalP"/>
    </source>
</evidence>
<evidence type="ECO:0000313" key="3">
    <source>
        <dbReference type="Proteomes" id="UP001216510"/>
    </source>
</evidence>
<dbReference type="RefSeq" id="WP_277417006.1">
    <property type="nucleotide sequence ID" value="NZ_CP119083.1"/>
</dbReference>
<gene>
    <name evidence="2" type="ORF">PX653_06015</name>
</gene>
<keyword evidence="1" id="KW-0732">Signal</keyword>
<evidence type="ECO:0000313" key="2">
    <source>
        <dbReference type="EMBL" id="WEF34327.1"/>
    </source>
</evidence>
<proteinExistence type="predicted"/>
<dbReference type="EMBL" id="CP119083">
    <property type="protein sequence ID" value="WEF34327.1"/>
    <property type="molecule type" value="Genomic_DNA"/>
</dbReference>